<protein>
    <recommendedName>
        <fullName evidence="4">Flagellar assembly factor FliW</fullName>
    </recommendedName>
</protein>
<dbReference type="STRING" id="200904.GCA_900168775_00757"/>
<comment type="subunit">
    <text evidence="4">Interacts with translational regulator CsrA and flagellin(s).</text>
</comment>
<dbReference type="AlphaFoldDB" id="A0A366EG62"/>
<evidence type="ECO:0000256" key="2">
    <source>
        <dbReference type="ARBA" id="ARBA00022795"/>
    </source>
</evidence>
<dbReference type="Gene3D" id="2.30.290.10">
    <property type="entry name" value="BH3618-like"/>
    <property type="match status" value="1"/>
</dbReference>
<keyword evidence="4" id="KW-0143">Chaperone</keyword>
<comment type="caution">
    <text evidence="5">The sequence shown here is derived from an EMBL/GenBank/DDBJ whole genome shotgun (WGS) entry which is preliminary data.</text>
</comment>
<name>A0A366EG62_9BACI</name>
<dbReference type="OrthoDB" id="9801235at2"/>
<dbReference type="PANTHER" id="PTHR39190">
    <property type="entry name" value="FLAGELLAR ASSEMBLY FACTOR FLIW"/>
    <property type="match status" value="1"/>
</dbReference>
<keyword evidence="5" id="KW-0966">Cell projection</keyword>
<dbReference type="Proteomes" id="UP000252254">
    <property type="component" value="Unassembled WGS sequence"/>
</dbReference>
<proteinExistence type="inferred from homology"/>
<comment type="subcellular location">
    <subcellularLocation>
        <location evidence="4">Cytoplasm</location>
    </subcellularLocation>
</comment>
<evidence type="ECO:0000313" key="6">
    <source>
        <dbReference type="Proteomes" id="UP000252254"/>
    </source>
</evidence>
<dbReference type="EMBL" id="QNRI01000002">
    <property type="protein sequence ID" value="RBP00730.1"/>
    <property type="molecule type" value="Genomic_DNA"/>
</dbReference>
<accession>A0A366EG62</accession>
<keyword evidence="3 4" id="KW-0810">Translation regulation</keyword>
<dbReference type="Pfam" id="PF02623">
    <property type="entry name" value="FliW"/>
    <property type="match status" value="1"/>
</dbReference>
<sequence>MKIQTKYHGEIEITNDEVINFFKGIPGFSDEDKFILLDLQENSLFQVLQSIKTKDLGFIVIDPYHVYSDYAFDLDDQTVENLEITSPEQVKVLAIVSVEDPFEKSTLNLQAPLVINQVNLCAKQYVTNDKNHFIKAPLQPLKQRSEE</sequence>
<dbReference type="HAMAP" id="MF_01185">
    <property type="entry name" value="FliW"/>
    <property type="match status" value="1"/>
</dbReference>
<keyword evidence="5" id="KW-0969">Cilium</keyword>
<comment type="similarity">
    <text evidence="4">Belongs to the FliW family.</text>
</comment>
<evidence type="ECO:0000313" key="5">
    <source>
        <dbReference type="EMBL" id="RBP00730.1"/>
    </source>
</evidence>
<dbReference type="InterPro" id="IPR003775">
    <property type="entry name" value="Flagellar_assembly_factor_FliW"/>
</dbReference>
<dbReference type="GO" id="GO:0044780">
    <property type="term" value="P:bacterial-type flagellum assembly"/>
    <property type="evidence" value="ECO:0007669"/>
    <property type="project" value="UniProtKB-UniRule"/>
</dbReference>
<dbReference type="GO" id="GO:0005737">
    <property type="term" value="C:cytoplasm"/>
    <property type="evidence" value="ECO:0007669"/>
    <property type="project" value="UniProtKB-SubCell"/>
</dbReference>
<gene>
    <name evidence="4" type="primary">fliW</name>
    <name evidence="5" type="ORF">DES48_102498</name>
</gene>
<evidence type="ECO:0000256" key="4">
    <source>
        <dbReference type="HAMAP-Rule" id="MF_01185"/>
    </source>
</evidence>
<evidence type="ECO:0000256" key="1">
    <source>
        <dbReference type="ARBA" id="ARBA00022490"/>
    </source>
</evidence>
<dbReference type="PANTHER" id="PTHR39190:SF1">
    <property type="entry name" value="FLAGELLAR ASSEMBLY FACTOR FLIW"/>
    <property type="match status" value="1"/>
</dbReference>
<reference evidence="5 6" key="1">
    <citation type="submission" date="2018-06" db="EMBL/GenBank/DDBJ databases">
        <title>Genomic Encyclopedia of Type Strains, Phase IV (KMG-IV): sequencing the most valuable type-strain genomes for metagenomic binning, comparative biology and taxonomic classification.</title>
        <authorList>
            <person name="Goeker M."/>
        </authorList>
    </citation>
    <scope>NUCLEOTIDE SEQUENCE [LARGE SCALE GENOMIC DNA]</scope>
    <source>
        <strain evidence="5 6">DSM 15140</strain>
    </source>
</reference>
<dbReference type="SUPFAM" id="SSF141457">
    <property type="entry name" value="BH3618-like"/>
    <property type="match status" value="1"/>
</dbReference>
<comment type="function">
    <text evidence="4">Acts as an anti-CsrA protein, binds CsrA and prevents it from repressing translation of its target genes, one of which is flagellin. Binds to flagellin and participates in the assembly of the flagellum.</text>
</comment>
<dbReference type="GO" id="GO:0006417">
    <property type="term" value="P:regulation of translation"/>
    <property type="evidence" value="ECO:0007669"/>
    <property type="project" value="UniProtKB-KW"/>
</dbReference>
<organism evidence="5 6">
    <name type="scientific">Paraliobacillus ryukyuensis</name>
    <dbReference type="NCBI Taxonomy" id="200904"/>
    <lineage>
        <taxon>Bacteria</taxon>
        <taxon>Bacillati</taxon>
        <taxon>Bacillota</taxon>
        <taxon>Bacilli</taxon>
        <taxon>Bacillales</taxon>
        <taxon>Bacillaceae</taxon>
        <taxon>Paraliobacillus</taxon>
    </lineage>
</organism>
<keyword evidence="5" id="KW-0282">Flagellum</keyword>
<dbReference type="NCBIfam" id="NF009793">
    <property type="entry name" value="PRK13285.1-1"/>
    <property type="match status" value="1"/>
</dbReference>
<keyword evidence="1 4" id="KW-0963">Cytoplasm</keyword>
<dbReference type="InterPro" id="IPR024046">
    <property type="entry name" value="Flagellar_assmbl_FliW_dom_sf"/>
</dbReference>
<dbReference type="RefSeq" id="WP_113867606.1">
    <property type="nucleotide sequence ID" value="NZ_BAABQN010000002.1"/>
</dbReference>
<keyword evidence="6" id="KW-1185">Reference proteome</keyword>
<evidence type="ECO:0000256" key="3">
    <source>
        <dbReference type="ARBA" id="ARBA00022845"/>
    </source>
</evidence>
<keyword evidence="2 4" id="KW-1005">Bacterial flagellum biogenesis</keyword>